<feature type="region of interest" description="Disordered" evidence="7">
    <location>
        <begin position="200"/>
        <end position="221"/>
    </location>
</feature>
<comment type="caution">
    <text evidence="9">The sequence shown here is derived from an EMBL/GenBank/DDBJ whole genome shotgun (WGS) entry which is preliminary data.</text>
</comment>
<keyword evidence="10" id="KW-1185">Reference proteome</keyword>
<evidence type="ECO:0000256" key="7">
    <source>
        <dbReference type="SAM" id="MobiDB-lite"/>
    </source>
</evidence>
<proteinExistence type="inferred from homology"/>
<feature type="transmembrane region" description="Helical" evidence="8">
    <location>
        <begin position="275"/>
        <end position="298"/>
    </location>
</feature>
<evidence type="ECO:0000256" key="6">
    <source>
        <dbReference type="ARBA" id="ARBA00050768"/>
    </source>
</evidence>
<evidence type="ECO:0000256" key="3">
    <source>
        <dbReference type="ARBA" id="ARBA00022989"/>
    </source>
</evidence>
<feature type="transmembrane region" description="Helical" evidence="8">
    <location>
        <begin position="69"/>
        <end position="91"/>
    </location>
</feature>
<keyword evidence="2 8" id="KW-0812">Transmembrane</keyword>
<dbReference type="SMART" id="SM00679">
    <property type="entry name" value="CTNS"/>
    <property type="match status" value="2"/>
</dbReference>
<dbReference type="InterPro" id="IPR051415">
    <property type="entry name" value="LAAT-1"/>
</dbReference>
<feature type="transmembrane region" description="Helical" evidence="8">
    <location>
        <begin position="39"/>
        <end position="63"/>
    </location>
</feature>
<dbReference type="Gene3D" id="1.20.1280.290">
    <property type="match status" value="2"/>
</dbReference>
<dbReference type="Pfam" id="PF04193">
    <property type="entry name" value="PQ-loop"/>
    <property type="match status" value="2"/>
</dbReference>
<dbReference type="GO" id="GO:0015174">
    <property type="term" value="F:basic amino acid transmembrane transporter activity"/>
    <property type="evidence" value="ECO:0007669"/>
    <property type="project" value="TreeGrafter"/>
</dbReference>
<evidence type="ECO:0000256" key="1">
    <source>
        <dbReference type="ARBA" id="ARBA00004141"/>
    </source>
</evidence>
<feature type="transmembrane region" description="Helical" evidence="8">
    <location>
        <begin position="6"/>
        <end position="27"/>
    </location>
</feature>
<dbReference type="GO" id="GO:0000329">
    <property type="term" value="C:fungal-type vacuole membrane"/>
    <property type="evidence" value="ECO:0007669"/>
    <property type="project" value="TreeGrafter"/>
</dbReference>
<reference evidence="10" key="1">
    <citation type="submission" date="2023-07" db="EMBL/GenBank/DDBJ databases">
        <title>A draft genome of Kazachstania heterogenica Y-27499.</title>
        <authorList>
            <person name="Donic C."/>
            <person name="Kralova J.S."/>
            <person name="Fidel L."/>
            <person name="Ben-Dor S."/>
            <person name="Jung S."/>
        </authorList>
    </citation>
    <scope>NUCLEOTIDE SEQUENCE [LARGE SCALE GENOMIC DNA]</scope>
    <source>
        <strain evidence="10">Y27499</strain>
    </source>
</reference>
<evidence type="ECO:0000256" key="8">
    <source>
        <dbReference type="SAM" id="Phobius"/>
    </source>
</evidence>
<dbReference type="PANTHER" id="PTHR16201">
    <property type="entry name" value="SEVEN TRANSMEMBRANE PROTEIN 1-RELATED"/>
    <property type="match status" value="1"/>
</dbReference>
<dbReference type="FunFam" id="1.20.1280.290:FF:000009">
    <property type="entry name" value="PQ loop repeat family protein"/>
    <property type="match status" value="1"/>
</dbReference>
<evidence type="ECO:0000256" key="2">
    <source>
        <dbReference type="ARBA" id="ARBA00022692"/>
    </source>
</evidence>
<accession>A0AAN8A762</accession>
<gene>
    <name evidence="9" type="ORF">RI543_002634</name>
</gene>
<dbReference type="AlphaFoldDB" id="A0AAN8A762"/>
<evidence type="ECO:0000313" key="9">
    <source>
        <dbReference type="EMBL" id="KAK5780092.1"/>
    </source>
</evidence>
<keyword evidence="4 8" id="KW-0472">Membrane</keyword>
<keyword evidence="3 8" id="KW-1133">Transmembrane helix</keyword>
<dbReference type="PANTHER" id="PTHR16201:SF34">
    <property type="entry name" value="LYSOSOMAL AMINO ACID TRANSPORTER 1"/>
    <property type="match status" value="1"/>
</dbReference>
<comment type="similarity">
    <text evidence="5">Belongs to the laat-1 family.</text>
</comment>
<dbReference type="InterPro" id="IPR006603">
    <property type="entry name" value="PQ-loop_rpt"/>
</dbReference>
<dbReference type="Proteomes" id="UP001306508">
    <property type="component" value="Unassembled WGS sequence"/>
</dbReference>
<dbReference type="GO" id="GO:0034488">
    <property type="term" value="P:basic amino acid transmembrane export from vacuole"/>
    <property type="evidence" value="ECO:0007669"/>
    <property type="project" value="TreeGrafter"/>
</dbReference>
<protein>
    <submittedName>
        <fullName evidence="9">Uncharacterized protein</fullName>
    </submittedName>
</protein>
<evidence type="ECO:0000256" key="4">
    <source>
        <dbReference type="ARBA" id="ARBA00023136"/>
    </source>
</evidence>
<name>A0AAN8A762_9SACH</name>
<organism evidence="9 10">
    <name type="scientific">Arxiozyma heterogenica</name>
    <dbReference type="NCBI Taxonomy" id="278026"/>
    <lineage>
        <taxon>Eukaryota</taxon>
        <taxon>Fungi</taxon>
        <taxon>Dikarya</taxon>
        <taxon>Ascomycota</taxon>
        <taxon>Saccharomycotina</taxon>
        <taxon>Saccharomycetes</taxon>
        <taxon>Saccharomycetales</taxon>
        <taxon>Saccharomycetaceae</taxon>
        <taxon>Arxiozyma</taxon>
    </lineage>
</organism>
<evidence type="ECO:0000313" key="10">
    <source>
        <dbReference type="Proteomes" id="UP001306508"/>
    </source>
</evidence>
<feature type="compositionally biased region" description="Low complexity" evidence="7">
    <location>
        <begin position="115"/>
        <end position="134"/>
    </location>
</feature>
<evidence type="ECO:0000256" key="5">
    <source>
        <dbReference type="ARBA" id="ARBA00038039"/>
    </source>
</evidence>
<sequence length="361" mass="40171">MISDSLWSIISNINGSISFCASFISLFPQIIETYHDKTVAGLSPYFLLCWLLGDITSLIGALLTNQLMFQILLAVYFLLNDLFVCGQYYYYGIIHKNKLATMGHEAVPVLSQVSNSGISNKNNNKNNNSNDHNSQLMPQENAIDTRETTTNNNTIGNAQFLTGLITVASNTVTMAAAMRFKGTNAISPSSSSLLLLSQLNPMSGDSNNNNNNHNSNNNYNSNNNSKHIIHKIIYNDPTSIGLILSWIGASFYVGARIPQLIKNYQRKSTDGLSPFLFATTLLGNVTYDISILTSLSFIHCDDKIEFLKRAAPFIFGSAGTIIFDLIYFYQYYILYAEDVKLRTLERELLSPRVSEETPLLS</sequence>
<comment type="subcellular location">
    <subcellularLocation>
        <location evidence="1">Membrane</location>
        <topology evidence="1">Multi-pass membrane protein</topology>
    </subcellularLocation>
</comment>
<feature type="transmembrane region" description="Helical" evidence="8">
    <location>
        <begin position="310"/>
        <end position="332"/>
    </location>
</feature>
<feature type="compositionally biased region" description="Low complexity" evidence="7">
    <location>
        <begin position="206"/>
        <end position="221"/>
    </location>
</feature>
<feature type="transmembrane region" description="Helical" evidence="8">
    <location>
        <begin position="232"/>
        <end position="255"/>
    </location>
</feature>
<dbReference type="FunFam" id="1.20.1280.290:FF:000034">
    <property type="entry name" value="PQ loop repeat family protein"/>
    <property type="match status" value="1"/>
</dbReference>
<dbReference type="EMBL" id="JAWIZZ010000045">
    <property type="protein sequence ID" value="KAK5780092.1"/>
    <property type="molecule type" value="Genomic_DNA"/>
</dbReference>
<comment type="catalytic activity">
    <reaction evidence="6">
        <text>L-histidine(out) + L-arginine(in) = L-histidine(in) + L-arginine(out)</text>
        <dbReference type="Rhea" id="RHEA:71063"/>
        <dbReference type="ChEBI" id="CHEBI:32682"/>
        <dbReference type="ChEBI" id="CHEBI:57595"/>
    </reaction>
</comment>
<feature type="region of interest" description="Disordered" evidence="7">
    <location>
        <begin position="115"/>
        <end position="136"/>
    </location>
</feature>